<dbReference type="EMBL" id="CP019384">
    <property type="protein sequence ID" value="QAT17572.1"/>
    <property type="molecule type" value="Genomic_DNA"/>
</dbReference>
<protein>
    <recommendedName>
        <fullName evidence="11">Outer membrane efflux protein</fullName>
    </recommendedName>
</protein>
<accession>A0A410P649</accession>
<evidence type="ECO:0008006" key="11">
    <source>
        <dbReference type="Google" id="ProtNLM"/>
    </source>
</evidence>
<reference evidence="9 10" key="1">
    <citation type="submission" date="2017-01" db="EMBL/GenBank/DDBJ databases">
        <title>First insights into the biology of 'candidatus Vampirococcus archaeovorus'.</title>
        <authorList>
            <person name="Kizina J."/>
            <person name="Jordan S."/>
            <person name="Stueber K."/>
            <person name="Reinhardt R."/>
            <person name="Harder J."/>
        </authorList>
    </citation>
    <scope>NUCLEOTIDE SEQUENCE [LARGE SCALE GENOMIC DNA]</scope>
    <source>
        <strain evidence="9 10">LiM</strain>
    </source>
</reference>
<evidence type="ECO:0000256" key="2">
    <source>
        <dbReference type="ARBA" id="ARBA00007613"/>
    </source>
</evidence>
<keyword evidence="8" id="KW-0732">Signal</keyword>
<name>A0A410P649_VELA1</name>
<dbReference type="RefSeq" id="WP_128700446.1">
    <property type="nucleotide sequence ID" value="NZ_CP019384.1"/>
</dbReference>
<dbReference type="Gene3D" id="1.20.1600.10">
    <property type="entry name" value="Outer membrane efflux proteins (OEP)"/>
    <property type="match status" value="1"/>
</dbReference>
<keyword evidence="5" id="KW-0812">Transmembrane</keyword>
<dbReference type="OrthoDB" id="128088at2"/>
<evidence type="ECO:0000256" key="4">
    <source>
        <dbReference type="ARBA" id="ARBA00022452"/>
    </source>
</evidence>
<dbReference type="AlphaFoldDB" id="A0A410P649"/>
<feature type="chain" id="PRO_5019543037" description="Outer membrane efflux protein" evidence="8">
    <location>
        <begin position="36"/>
        <end position="467"/>
    </location>
</feature>
<keyword evidence="4" id="KW-1134">Transmembrane beta strand</keyword>
<dbReference type="Proteomes" id="UP000287243">
    <property type="component" value="Chromosome"/>
</dbReference>
<evidence type="ECO:0000256" key="6">
    <source>
        <dbReference type="ARBA" id="ARBA00023136"/>
    </source>
</evidence>
<evidence type="ECO:0000256" key="1">
    <source>
        <dbReference type="ARBA" id="ARBA00004442"/>
    </source>
</evidence>
<dbReference type="PANTHER" id="PTHR30026:SF20">
    <property type="entry name" value="OUTER MEMBRANE PROTEIN TOLC"/>
    <property type="match status" value="1"/>
</dbReference>
<evidence type="ECO:0000256" key="7">
    <source>
        <dbReference type="ARBA" id="ARBA00023237"/>
    </source>
</evidence>
<dbReference type="GO" id="GO:0015288">
    <property type="term" value="F:porin activity"/>
    <property type="evidence" value="ECO:0007669"/>
    <property type="project" value="TreeGrafter"/>
</dbReference>
<evidence type="ECO:0000313" key="9">
    <source>
        <dbReference type="EMBL" id="QAT17572.1"/>
    </source>
</evidence>
<organism evidence="9 10">
    <name type="scientific">Velamenicoccus archaeovorus</name>
    <dbReference type="NCBI Taxonomy" id="1930593"/>
    <lineage>
        <taxon>Bacteria</taxon>
        <taxon>Pseudomonadati</taxon>
        <taxon>Candidatus Omnitrophota</taxon>
        <taxon>Candidatus Velamenicoccus</taxon>
    </lineage>
</organism>
<keyword evidence="3" id="KW-0813">Transport</keyword>
<dbReference type="GO" id="GO:0015562">
    <property type="term" value="F:efflux transmembrane transporter activity"/>
    <property type="evidence" value="ECO:0007669"/>
    <property type="project" value="InterPro"/>
</dbReference>
<sequence>MNFTYSIKNKINLRKGIFIRFVFLILFFFSSTVFASTDVSEHTGNLPSVEQYTYLNLSDATGLALKNNLTTLLANAKTEEAKGKVFQSASYLLPHVLLDLQQSRVFKENLVEMGFSSFGMIGPYNSFDGRIQLVQQIFDLSAIERFRAEKVNSKIAQLDEELAAKQVRAAVSLAYLNALRAEEDSDAAKADLDLARQLLKLGRHQNVAGLATSIDVARFETREAEAEARSLQATMDLRRSYIELNRVIGLPLTTRLKLTDTMDFVLEHVFSAAEEVGFANKNRTELKISGERIQHDEFKLKEAKSGRLPTVGLMGDYGLGGDSPNGSLRNVGEVGVALKMPIFDGGMIKGEIQEAESNKRQSQLIFNDLGKQVDEDVRLALQSLVISAKQVRAAKKVLALANRELEMSKDLFLAGIGDNIEVIDAQTALARARQQYVAMLFQYNSARVNLYSALGNIETFTLSKKGK</sequence>
<comment type="subcellular location">
    <subcellularLocation>
        <location evidence="1">Cell outer membrane</location>
    </subcellularLocation>
</comment>
<dbReference type="GO" id="GO:1990281">
    <property type="term" value="C:efflux pump complex"/>
    <property type="evidence" value="ECO:0007669"/>
    <property type="project" value="TreeGrafter"/>
</dbReference>
<proteinExistence type="inferred from homology"/>
<dbReference type="SUPFAM" id="SSF56954">
    <property type="entry name" value="Outer membrane efflux proteins (OEP)"/>
    <property type="match status" value="1"/>
</dbReference>
<keyword evidence="10" id="KW-1185">Reference proteome</keyword>
<dbReference type="Pfam" id="PF02321">
    <property type="entry name" value="OEP"/>
    <property type="match status" value="2"/>
</dbReference>
<dbReference type="KEGG" id="vai:BU251_07500"/>
<keyword evidence="7" id="KW-0998">Cell outer membrane</keyword>
<dbReference type="PANTHER" id="PTHR30026">
    <property type="entry name" value="OUTER MEMBRANE PROTEIN TOLC"/>
    <property type="match status" value="1"/>
</dbReference>
<dbReference type="InterPro" id="IPR051906">
    <property type="entry name" value="TolC-like"/>
</dbReference>
<evidence type="ECO:0000313" key="10">
    <source>
        <dbReference type="Proteomes" id="UP000287243"/>
    </source>
</evidence>
<dbReference type="GO" id="GO:0009279">
    <property type="term" value="C:cell outer membrane"/>
    <property type="evidence" value="ECO:0007669"/>
    <property type="project" value="UniProtKB-SubCell"/>
</dbReference>
<gene>
    <name evidence="9" type="ORF">BU251_07500</name>
</gene>
<evidence type="ECO:0000256" key="5">
    <source>
        <dbReference type="ARBA" id="ARBA00022692"/>
    </source>
</evidence>
<evidence type="ECO:0000256" key="8">
    <source>
        <dbReference type="SAM" id="SignalP"/>
    </source>
</evidence>
<keyword evidence="6" id="KW-0472">Membrane</keyword>
<comment type="similarity">
    <text evidence="2">Belongs to the outer membrane factor (OMF) (TC 1.B.17) family.</text>
</comment>
<feature type="signal peptide" evidence="8">
    <location>
        <begin position="1"/>
        <end position="35"/>
    </location>
</feature>
<dbReference type="InterPro" id="IPR003423">
    <property type="entry name" value="OMP_efflux"/>
</dbReference>
<evidence type="ECO:0000256" key="3">
    <source>
        <dbReference type="ARBA" id="ARBA00022448"/>
    </source>
</evidence>